<comment type="catalytic activity">
    <reaction evidence="12">
        <text>O-phospho-L-serine + H2O = L-serine + phosphate</text>
        <dbReference type="Rhea" id="RHEA:21208"/>
        <dbReference type="ChEBI" id="CHEBI:15377"/>
        <dbReference type="ChEBI" id="CHEBI:33384"/>
        <dbReference type="ChEBI" id="CHEBI:43474"/>
        <dbReference type="ChEBI" id="CHEBI:57524"/>
        <dbReference type="EC" id="3.1.3.3"/>
    </reaction>
</comment>
<evidence type="ECO:0000256" key="10">
    <source>
        <dbReference type="ARBA" id="ARBA00023299"/>
    </source>
</evidence>
<dbReference type="GO" id="GO:0006564">
    <property type="term" value="P:L-serine biosynthetic process"/>
    <property type="evidence" value="ECO:0007669"/>
    <property type="project" value="UniProtKB-KW"/>
</dbReference>
<feature type="domain" description="ACT" evidence="15">
    <location>
        <begin position="6"/>
        <end position="84"/>
    </location>
</feature>
<dbReference type="CDD" id="cd04871">
    <property type="entry name" value="ACT_PSP_2"/>
    <property type="match status" value="1"/>
</dbReference>
<dbReference type="GO" id="GO:0000287">
    <property type="term" value="F:magnesium ion binding"/>
    <property type="evidence" value="ECO:0007669"/>
    <property type="project" value="TreeGrafter"/>
</dbReference>
<evidence type="ECO:0000313" key="16">
    <source>
        <dbReference type="EMBL" id="MCY0964352.1"/>
    </source>
</evidence>
<dbReference type="InterPro" id="IPR002912">
    <property type="entry name" value="ACT_dom"/>
</dbReference>
<dbReference type="Pfam" id="PF21086">
    <property type="entry name" value="ACT_PSP_2"/>
    <property type="match status" value="1"/>
</dbReference>
<feature type="active site" description="Nucleophile" evidence="14">
    <location>
        <position position="198"/>
    </location>
</feature>
<dbReference type="AlphaFoldDB" id="A0A9X3EB30"/>
<evidence type="ECO:0000256" key="11">
    <source>
        <dbReference type="ARBA" id="ARBA00031693"/>
    </source>
</evidence>
<dbReference type="Pfam" id="PF13740">
    <property type="entry name" value="ACT_6"/>
    <property type="match status" value="1"/>
</dbReference>
<gene>
    <name evidence="16" type="primary">serB</name>
    <name evidence="16" type="ORF">OUO13_04070</name>
</gene>
<feature type="active site" description="Proton donor" evidence="14">
    <location>
        <position position="200"/>
    </location>
</feature>
<dbReference type="PANTHER" id="PTHR43344:SF2">
    <property type="entry name" value="PHOSPHOSERINE PHOSPHATASE"/>
    <property type="match status" value="1"/>
</dbReference>
<dbReference type="InterPro" id="IPR036412">
    <property type="entry name" value="HAD-like_sf"/>
</dbReference>
<keyword evidence="7" id="KW-0479">Metal-binding</keyword>
<evidence type="ECO:0000256" key="6">
    <source>
        <dbReference type="ARBA" id="ARBA00022605"/>
    </source>
</evidence>
<dbReference type="CDD" id="cd07500">
    <property type="entry name" value="HAD_PSP"/>
    <property type="match status" value="1"/>
</dbReference>
<dbReference type="NCBIfam" id="TIGR00338">
    <property type="entry name" value="serB"/>
    <property type="match status" value="1"/>
</dbReference>
<dbReference type="NCBIfam" id="TIGR01488">
    <property type="entry name" value="HAD-SF-IB"/>
    <property type="match status" value="1"/>
</dbReference>
<dbReference type="GO" id="GO:0005737">
    <property type="term" value="C:cytoplasm"/>
    <property type="evidence" value="ECO:0007669"/>
    <property type="project" value="TreeGrafter"/>
</dbReference>
<dbReference type="PROSITE" id="PS51671">
    <property type="entry name" value="ACT"/>
    <property type="match status" value="1"/>
</dbReference>
<evidence type="ECO:0000256" key="1">
    <source>
        <dbReference type="ARBA" id="ARBA00001946"/>
    </source>
</evidence>
<evidence type="ECO:0000259" key="15">
    <source>
        <dbReference type="PROSITE" id="PS51671"/>
    </source>
</evidence>
<dbReference type="InterPro" id="IPR050582">
    <property type="entry name" value="HAD-like_SerB"/>
</dbReference>
<dbReference type="SFLD" id="SFLDF00029">
    <property type="entry name" value="phosphoserine_phosphatase"/>
    <property type="match status" value="1"/>
</dbReference>
<evidence type="ECO:0000256" key="14">
    <source>
        <dbReference type="PIRSR" id="PIRSR604469-1"/>
    </source>
</evidence>
<evidence type="ECO:0000256" key="5">
    <source>
        <dbReference type="ARBA" id="ARBA00015196"/>
    </source>
</evidence>
<dbReference type="Gene3D" id="3.30.70.260">
    <property type="match status" value="2"/>
</dbReference>
<dbReference type="SFLD" id="SFLDG01136">
    <property type="entry name" value="C1.6:_Phosphoserine_Phosphatas"/>
    <property type="match status" value="1"/>
</dbReference>
<dbReference type="InterPro" id="IPR049148">
    <property type="entry name" value="PSP_ACT"/>
</dbReference>
<protein>
    <recommendedName>
        <fullName evidence="5">Phosphoserine phosphatase</fullName>
        <ecNumber evidence="4">3.1.3.3</ecNumber>
    </recommendedName>
    <alternativeName>
        <fullName evidence="11">O-phosphoserine phosphohydrolase</fullName>
    </alternativeName>
</protein>
<dbReference type="RefSeq" id="WP_283172569.1">
    <property type="nucleotide sequence ID" value="NZ_JAPNOA010000016.1"/>
</dbReference>
<evidence type="ECO:0000256" key="7">
    <source>
        <dbReference type="ARBA" id="ARBA00022723"/>
    </source>
</evidence>
<dbReference type="Proteomes" id="UP001150830">
    <property type="component" value="Unassembled WGS sequence"/>
</dbReference>
<keyword evidence="17" id="KW-1185">Reference proteome</keyword>
<evidence type="ECO:0000313" key="17">
    <source>
        <dbReference type="Proteomes" id="UP001150830"/>
    </source>
</evidence>
<evidence type="ECO:0000256" key="2">
    <source>
        <dbReference type="ARBA" id="ARBA00005135"/>
    </source>
</evidence>
<dbReference type="PANTHER" id="PTHR43344">
    <property type="entry name" value="PHOSPHOSERINE PHOSPHATASE"/>
    <property type="match status" value="1"/>
</dbReference>
<comment type="pathway">
    <text evidence="2">Amino-acid biosynthesis; L-serine biosynthesis; L-serine from 3-phospho-D-glycerate: step 3/3.</text>
</comment>
<evidence type="ECO:0000256" key="8">
    <source>
        <dbReference type="ARBA" id="ARBA00022801"/>
    </source>
</evidence>
<accession>A0A9X3EB30</accession>
<evidence type="ECO:0000256" key="12">
    <source>
        <dbReference type="ARBA" id="ARBA00048138"/>
    </source>
</evidence>
<dbReference type="EC" id="3.1.3.3" evidence="4"/>
<keyword evidence="10" id="KW-0718">Serine biosynthesis</keyword>
<dbReference type="SFLD" id="SFLDS00003">
    <property type="entry name" value="Haloacid_Dehalogenase"/>
    <property type="match status" value="1"/>
</dbReference>
<comment type="similarity">
    <text evidence="3">Belongs to the HAD-like hydrolase superfamily. SerB family.</text>
</comment>
<dbReference type="SFLD" id="SFLDG01137">
    <property type="entry name" value="C1.6.1:_Phosphoserine_Phosphat"/>
    <property type="match status" value="1"/>
</dbReference>
<dbReference type="InterPro" id="IPR004469">
    <property type="entry name" value="PSP"/>
</dbReference>
<keyword evidence="9" id="KW-0460">Magnesium</keyword>
<dbReference type="SUPFAM" id="SSF55021">
    <property type="entry name" value="ACT-like"/>
    <property type="match status" value="2"/>
</dbReference>
<dbReference type="Gene3D" id="1.10.150.210">
    <property type="entry name" value="Phosphoserine phosphatase, domain 2"/>
    <property type="match status" value="1"/>
</dbReference>
<comment type="cofactor">
    <cofactor evidence="1">
        <name>Mg(2+)</name>
        <dbReference type="ChEBI" id="CHEBI:18420"/>
    </cofactor>
</comment>
<dbReference type="FunFam" id="1.10.150.210:FF:000001">
    <property type="entry name" value="Phosphoserine phosphatase"/>
    <property type="match status" value="1"/>
</dbReference>
<sequence>MTELVLIRVTGADKPGLTASISAILAQYGVTILDIGQAEIHDTLSLGILAAIPASADAAPVLKDVLFKAHELGLSVSFTPVSADSYENWVAGQGKSRHIITLLARSMEAEAIARVTRVIADSGLNIDQISRLSGRVPLEQTEQTDTKTRACVEFSVRGEADQSVMRARFLEVANELGVDVAFQVDDVYRRSRRLVAFDMDSTLIETEVIDELARAAGVGEQVAAITERAMQGELDFKQSFAERVSLLKGLNADVLEGIAQNLPITEGAERLIYNLRALGYKTAILSGGFNYFGRYLQKRLGIDYVFANELEMENGIVTGRVIEPVVDGQRKADLLRELAAKEGIRLEQTIAVGDGANDLPMLSIAGLGIAFRAKPLVRENARHSISTLGLDGILYLLGYRDRDIMEPPVAD</sequence>
<reference evidence="16" key="1">
    <citation type="submission" date="2022-11" db="EMBL/GenBank/DDBJ databases">
        <title>Parathalassolutuus dongxingensis gen. nov., sp. nov., a novel member of family Oceanospirillaceae isolated from a coastal shrimp pond in Guangxi, China.</title>
        <authorList>
            <person name="Chen H."/>
        </authorList>
    </citation>
    <scope>NUCLEOTIDE SEQUENCE</scope>
    <source>
        <strain evidence="16">G-43</strain>
    </source>
</reference>
<evidence type="ECO:0000256" key="9">
    <source>
        <dbReference type="ARBA" id="ARBA00022842"/>
    </source>
</evidence>
<dbReference type="Pfam" id="PF12710">
    <property type="entry name" value="HAD"/>
    <property type="match status" value="1"/>
</dbReference>
<dbReference type="EMBL" id="JAPNOA010000016">
    <property type="protein sequence ID" value="MCY0964352.1"/>
    <property type="molecule type" value="Genomic_DNA"/>
</dbReference>
<evidence type="ECO:0000256" key="13">
    <source>
        <dbReference type="ARBA" id="ARBA00048523"/>
    </source>
</evidence>
<evidence type="ECO:0000256" key="4">
    <source>
        <dbReference type="ARBA" id="ARBA00012640"/>
    </source>
</evidence>
<proteinExistence type="inferred from homology"/>
<dbReference type="CDD" id="cd04870">
    <property type="entry name" value="ACT_PSP_1"/>
    <property type="match status" value="1"/>
</dbReference>
<comment type="caution">
    <text evidence="16">The sequence shown here is derived from an EMBL/GenBank/DDBJ whole genome shotgun (WGS) entry which is preliminary data.</text>
</comment>
<dbReference type="InterPro" id="IPR023214">
    <property type="entry name" value="HAD_sf"/>
</dbReference>
<comment type="catalytic activity">
    <reaction evidence="13">
        <text>O-phospho-D-serine + H2O = D-serine + phosphate</text>
        <dbReference type="Rhea" id="RHEA:24873"/>
        <dbReference type="ChEBI" id="CHEBI:15377"/>
        <dbReference type="ChEBI" id="CHEBI:35247"/>
        <dbReference type="ChEBI" id="CHEBI:43474"/>
        <dbReference type="ChEBI" id="CHEBI:58680"/>
        <dbReference type="EC" id="3.1.3.3"/>
    </reaction>
</comment>
<dbReference type="InterPro" id="IPR045865">
    <property type="entry name" value="ACT-like_dom_sf"/>
</dbReference>
<dbReference type="GO" id="GO:0036424">
    <property type="term" value="F:L-phosphoserine phosphatase activity"/>
    <property type="evidence" value="ECO:0007669"/>
    <property type="project" value="InterPro"/>
</dbReference>
<organism evidence="16 17">
    <name type="scientific">Parathalassolituus penaei</name>
    <dbReference type="NCBI Taxonomy" id="2997323"/>
    <lineage>
        <taxon>Bacteria</taxon>
        <taxon>Pseudomonadati</taxon>
        <taxon>Pseudomonadota</taxon>
        <taxon>Gammaproteobacteria</taxon>
        <taxon>Oceanospirillales</taxon>
        <taxon>Oceanospirillaceae</taxon>
        <taxon>Parathalassolituus</taxon>
    </lineage>
</organism>
<keyword evidence="6" id="KW-0028">Amino-acid biosynthesis</keyword>
<dbReference type="SUPFAM" id="SSF56784">
    <property type="entry name" value="HAD-like"/>
    <property type="match status" value="1"/>
</dbReference>
<dbReference type="Gene3D" id="3.40.50.1000">
    <property type="entry name" value="HAD superfamily/HAD-like"/>
    <property type="match status" value="1"/>
</dbReference>
<evidence type="ECO:0000256" key="3">
    <source>
        <dbReference type="ARBA" id="ARBA00009184"/>
    </source>
</evidence>
<name>A0A9X3EB30_9GAMM</name>
<keyword evidence="8 16" id="KW-0378">Hydrolase</keyword>